<accession>A0A328BTS1</accession>
<evidence type="ECO:0000256" key="7">
    <source>
        <dbReference type="ARBA" id="ARBA00023136"/>
    </source>
</evidence>
<evidence type="ECO:0000256" key="1">
    <source>
        <dbReference type="ARBA" id="ARBA00004651"/>
    </source>
</evidence>
<comment type="subcellular location">
    <subcellularLocation>
        <location evidence="1">Cell membrane</location>
        <topology evidence="1">Multi-pass membrane protein</topology>
    </subcellularLocation>
</comment>
<dbReference type="InterPro" id="IPR025857">
    <property type="entry name" value="MacB_PCD"/>
</dbReference>
<evidence type="ECO:0000256" key="6">
    <source>
        <dbReference type="ARBA" id="ARBA00022989"/>
    </source>
</evidence>
<proteinExistence type="inferred from homology"/>
<evidence type="ECO:0000256" key="3">
    <source>
        <dbReference type="ARBA" id="ARBA00022448"/>
    </source>
</evidence>
<keyword evidence="3" id="KW-0813">Transport</keyword>
<dbReference type="InterPro" id="IPR003838">
    <property type="entry name" value="ABC3_permease_C"/>
</dbReference>
<dbReference type="PANTHER" id="PTHR30489">
    <property type="entry name" value="LIPOPROTEIN-RELEASING SYSTEM TRANSMEMBRANE PROTEIN LOLE"/>
    <property type="match status" value="1"/>
</dbReference>
<dbReference type="PANTHER" id="PTHR30489:SF0">
    <property type="entry name" value="LIPOPROTEIN-RELEASING SYSTEM TRANSMEMBRANE PROTEIN LOLE"/>
    <property type="match status" value="1"/>
</dbReference>
<comment type="caution">
    <text evidence="11">The sequence shown here is derived from an EMBL/GenBank/DDBJ whole genome shotgun (WGS) entry which is preliminary data.</text>
</comment>
<evidence type="ECO:0000256" key="2">
    <source>
        <dbReference type="ARBA" id="ARBA00005236"/>
    </source>
</evidence>
<sequence>MLAGRYLRAKRSQGGVALISVISFIGIMLAVGVLIATMSVMNGFRSELLGRILGFQGHLFVTGGVLDGPGRDGAAARILKVPGVTQAAPIIEAQAIAIGPSQITGALVRGIGPKDLAATKLVAGNLTRGSLKDFGAGDYGGDVVIVGERLAQMLGVGVGDTLTLISPAGGATAFGGTPLQKPYTVGATFSIGMSQYDQAYIYMPLEQAQLFFGREDTADAIEVKVADPDGAAAMRAPITRAAGPAAVVTDWTQRDVAFWGALAVERTAMRLILGMLIVIAALNIISGLVMLVKNKTRDIAILRTMGAGQGSILRIFFMAGASIGGLGTFAGVVLGVLFSVYIGPIQSFVEWASGTPVFASDVYYLSRLPAKVDWAEVAGISIFSLGMACVWSLLPAWRASRLDPVDALRYE</sequence>
<dbReference type="NCBIfam" id="TIGR02212">
    <property type="entry name" value="lolCE"/>
    <property type="match status" value="1"/>
</dbReference>
<keyword evidence="4" id="KW-1003">Cell membrane</keyword>
<evidence type="ECO:0000313" key="11">
    <source>
        <dbReference type="EMBL" id="RAK69264.1"/>
    </source>
</evidence>
<evidence type="ECO:0000259" key="10">
    <source>
        <dbReference type="Pfam" id="PF12704"/>
    </source>
</evidence>
<evidence type="ECO:0000256" key="4">
    <source>
        <dbReference type="ARBA" id="ARBA00022475"/>
    </source>
</evidence>
<reference evidence="11 12" key="1">
    <citation type="submission" date="2018-05" db="EMBL/GenBank/DDBJ databases">
        <authorList>
            <person name="Lanie J.A."/>
            <person name="Ng W.-L."/>
            <person name="Kazmierczak K.M."/>
            <person name="Andrzejewski T.M."/>
            <person name="Davidsen T.M."/>
            <person name="Wayne K.J."/>
            <person name="Tettelin H."/>
            <person name="Glass J.I."/>
            <person name="Rusch D."/>
            <person name="Podicherti R."/>
            <person name="Tsui H.-C.T."/>
            <person name="Winkler M.E."/>
        </authorList>
    </citation>
    <scope>NUCLEOTIDE SEQUENCE [LARGE SCALE GENOMIC DNA]</scope>
    <source>
        <strain evidence="11 12">BUT-10</strain>
    </source>
</reference>
<dbReference type="GO" id="GO:0044874">
    <property type="term" value="P:lipoprotein localization to outer membrane"/>
    <property type="evidence" value="ECO:0007669"/>
    <property type="project" value="TreeGrafter"/>
</dbReference>
<feature type="domain" description="ABC3 transporter permease C-terminal" evidence="9">
    <location>
        <begin position="271"/>
        <end position="404"/>
    </location>
</feature>
<dbReference type="Pfam" id="PF02687">
    <property type="entry name" value="FtsX"/>
    <property type="match status" value="1"/>
</dbReference>
<dbReference type="OrthoDB" id="9808461at2"/>
<evidence type="ECO:0000313" key="12">
    <source>
        <dbReference type="Proteomes" id="UP000249524"/>
    </source>
</evidence>
<dbReference type="EMBL" id="QFYS01000001">
    <property type="protein sequence ID" value="RAK69264.1"/>
    <property type="molecule type" value="Genomic_DNA"/>
</dbReference>
<name>A0A328BTS1_9CAUL</name>
<feature type="transmembrane region" description="Helical" evidence="8">
    <location>
        <begin position="313"/>
        <end position="342"/>
    </location>
</feature>
<feature type="transmembrane region" description="Helical" evidence="8">
    <location>
        <begin position="271"/>
        <end position="292"/>
    </location>
</feature>
<keyword evidence="5 8" id="KW-0812">Transmembrane</keyword>
<dbReference type="InterPro" id="IPR051447">
    <property type="entry name" value="Lipoprotein-release_system"/>
</dbReference>
<dbReference type="RefSeq" id="WP_111274754.1">
    <property type="nucleotide sequence ID" value="NZ_QFYS01000001.1"/>
</dbReference>
<keyword evidence="11" id="KW-0449">Lipoprotein</keyword>
<dbReference type="Proteomes" id="UP000249524">
    <property type="component" value="Unassembled WGS sequence"/>
</dbReference>
<gene>
    <name evidence="11" type="ORF">DJ019_02825</name>
</gene>
<comment type="similarity">
    <text evidence="2">Belongs to the ABC-4 integral membrane protein family. LolC/E subfamily.</text>
</comment>
<feature type="transmembrane region" description="Helical" evidence="8">
    <location>
        <begin position="374"/>
        <end position="394"/>
    </location>
</feature>
<dbReference type="GO" id="GO:0042953">
    <property type="term" value="P:lipoprotein transport"/>
    <property type="evidence" value="ECO:0007669"/>
    <property type="project" value="InterPro"/>
</dbReference>
<dbReference type="AlphaFoldDB" id="A0A328BTS1"/>
<dbReference type="GO" id="GO:0098797">
    <property type="term" value="C:plasma membrane protein complex"/>
    <property type="evidence" value="ECO:0007669"/>
    <property type="project" value="TreeGrafter"/>
</dbReference>
<keyword evidence="7 8" id="KW-0472">Membrane</keyword>
<feature type="transmembrane region" description="Helical" evidence="8">
    <location>
        <begin position="15"/>
        <end position="41"/>
    </location>
</feature>
<keyword evidence="6 8" id="KW-1133">Transmembrane helix</keyword>
<protein>
    <submittedName>
        <fullName evidence="11">Lipoprotein-releasing ABC transporter permease subunit</fullName>
    </submittedName>
</protein>
<dbReference type="Pfam" id="PF12704">
    <property type="entry name" value="MacB_PCD"/>
    <property type="match status" value="1"/>
</dbReference>
<evidence type="ECO:0000256" key="8">
    <source>
        <dbReference type="SAM" id="Phobius"/>
    </source>
</evidence>
<dbReference type="InterPro" id="IPR011925">
    <property type="entry name" value="LolCE_TM"/>
</dbReference>
<organism evidence="11 12">
    <name type="scientific">Phenylobacterium kunshanense</name>
    <dbReference type="NCBI Taxonomy" id="1445034"/>
    <lineage>
        <taxon>Bacteria</taxon>
        <taxon>Pseudomonadati</taxon>
        <taxon>Pseudomonadota</taxon>
        <taxon>Alphaproteobacteria</taxon>
        <taxon>Caulobacterales</taxon>
        <taxon>Caulobacteraceae</taxon>
        <taxon>Phenylobacterium</taxon>
    </lineage>
</organism>
<keyword evidence="12" id="KW-1185">Reference proteome</keyword>
<feature type="domain" description="MacB-like periplasmic core" evidence="10">
    <location>
        <begin position="20"/>
        <end position="240"/>
    </location>
</feature>
<evidence type="ECO:0000256" key="5">
    <source>
        <dbReference type="ARBA" id="ARBA00022692"/>
    </source>
</evidence>
<evidence type="ECO:0000259" key="9">
    <source>
        <dbReference type="Pfam" id="PF02687"/>
    </source>
</evidence>